<keyword evidence="2" id="KW-0255">Endonuclease</keyword>
<sequence length="312" mass="33905">MSEWKIRFGTAGTSDSFAAQGGKTSLDIPEYTAKMGLNAFEYQCGHGVRLGLDKAAKMAALAAPKDILFSVHAPYYISMSSLEEDKRLNSVNYLLQSAAVCRALGGQRVIFHSGSCGKQSREAALEKALDTLRRAQTALDEAGFSDITLCPETMGKIGQLGTLDEVLELCKVDERITPCIDFGHLNARTLGGIASKADYAAILDKVEAALGGARAKRFHVHFSRIEYSAGGEKRHWTFAETQFGPEPQPLMELLAERGLEPVIICESAGTQAEDACTMQRLYGEARLRTTSQSGFARLPRPPLLGEVASRKR</sequence>
<dbReference type="GO" id="GO:0008270">
    <property type="term" value="F:zinc ion binding"/>
    <property type="evidence" value="ECO:0007669"/>
    <property type="project" value="InterPro"/>
</dbReference>
<dbReference type="SUPFAM" id="SSF51658">
    <property type="entry name" value="Xylose isomerase-like"/>
    <property type="match status" value="1"/>
</dbReference>
<feature type="domain" description="Xylose isomerase-like TIM barrel" evidence="1">
    <location>
        <begin position="30"/>
        <end position="269"/>
    </location>
</feature>
<dbReference type="Proteomes" id="UP000220005">
    <property type="component" value="Unassembled WGS sequence"/>
</dbReference>
<dbReference type="RefSeq" id="WP_097838536.1">
    <property type="nucleotide sequence ID" value="NZ_NMTY01000003.1"/>
</dbReference>
<evidence type="ECO:0000313" key="3">
    <source>
        <dbReference type="Proteomes" id="UP000220005"/>
    </source>
</evidence>
<organism evidence="2 3">
    <name type="scientific">Faecalibacterium prausnitzii</name>
    <dbReference type="NCBI Taxonomy" id="853"/>
    <lineage>
        <taxon>Bacteria</taxon>
        <taxon>Bacillati</taxon>
        <taxon>Bacillota</taxon>
        <taxon>Clostridia</taxon>
        <taxon>Eubacteriales</taxon>
        <taxon>Oscillospiraceae</taxon>
        <taxon>Faecalibacterium</taxon>
    </lineage>
</organism>
<reference evidence="2 3" key="1">
    <citation type="journal article" date="2017" name="Front. Microbiol.">
        <title>New Insights into the Diversity of the Genus Faecalibacterium.</title>
        <authorList>
            <person name="Benevides L."/>
            <person name="Burman S."/>
            <person name="Martin R."/>
            <person name="Robert V."/>
            <person name="Thomas M."/>
            <person name="Miquel S."/>
            <person name="Chain F."/>
            <person name="Sokol H."/>
            <person name="Bermudez-Humaran L.G."/>
            <person name="Morrison M."/>
            <person name="Langella P."/>
            <person name="Azevedo V.A."/>
            <person name="Chatel J.M."/>
            <person name="Soares S."/>
        </authorList>
    </citation>
    <scope>NUCLEOTIDE SEQUENCE [LARGE SCALE GENOMIC DNA]</scope>
    <source>
        <strain evidence="2 3">CNCM I 4575</strain>
    </source>
</reference>
<comment type="caution">
    <text evidence="2">The sequence shown here is derived from an EMBL/GenBank/DDBJ whole genome shotgun (WGS) entry which is preliminary data.</text>
</comment>
<dbReference type="GO" id="GO:0003677">
    <property type="term" value="F:DNA binding"/>
    <property type="evidence" value="ECO:0007669"/>
    <property type="project" value="InterPro"/>
</dbReference>
<dbReference type="SMART" id="SM00518">
    <property type="entry name" value="AP2Ec"/>
    <property type="match status" value="1"/>
</dbReference>
<dbReference type="GO" id="GO:0006284">
    <property type="term" value="P:base-excision repair"/>
    <property type="evidence" value="ECO:0007669"/>
    <property type="project" value="TreeGrafter"/>
</dbReference>
<dbReference type="PANTHER" id="PTHR21445">
    <property type="entry name" value="ENDONUCLEASE IV ENDODEOXYRIBONUCLEASE IV"/>
    <property type="match status" value="1"/>
</dbReference>
<dbReference type="GO" id="GO:0003906">
    <property type="term" value="F:DNA-(apurinic or apyrimidinic site) endonuclease activity"/>
    <property type="evidence" value="ECO:0007669"/>
    <property type="project" value="TreeGrafter"/>
</dbReference>
<dbReference type="Gene3D" id="3.20.20.150">
    <property type="entry name" value="Divalent-metal-dependent TIM barrel enzymes"/>
    <property type="match status" value="1"/>
</dbReference>
<name>A0A2A7AUH9_9FIRM</name>
<dbReference type="InterPro" id="IPR001719">
    <property type="entry name" value="AP_endonuc_2"/>
</dbReference>
<evidence type="ECO:0000259" key="1">
    <source>
        <dbReference type="Pfam" id="PF01261"/>
    </source>
</evidence>
<dbReference type="PANTHER" id="PTHR21445:SF0">
    <property type="entry name" value="APURINIC-APYRIMIDINIC ENDONUCLEASE"/>
    <property type="match status" value="1"/>
</dbReference>
<proteinExistence type="predicted"/>
<evidence type="ECO:0000313" key="2">
    <source>
        <dbReference type="EMBL" id="PDX82678.1"/>
    </source>
</evidence>
<dbReference type="InterPro" id="IPR036237">
    <property type="entry name" value="Xyl_isomerase-like_sf"/>
</dbReference>
<gene>
    <name evidence="2" type="ORF">CGS58_00450</name>
</gene>
<dbReference type="EMBL" id="NMTY01000003">
    <property type="protein sequence ID" value="PDX82678.1"/>
    <property type="molecule type" value="Genomic_DNA"/>
</dbReference>
<dbReference type="AlphaFoldDB" id="A0A2A7AUH9"/>
<dbReference type="GO" id="GO:0008081">
    <property type="term" value="F:phosphoric diester hydrolase activity"/>
    <property type="evidence" value="ECO:0007669"/>
    <property type="project" value="TreeGrafter"/>
</dbReference>
<dbReference type="Pfam" id="PF01261">
    <property type="entry name" value="AP_endonuc_2"/>
    <property type="match status" value="1"/>
</dbReference>
<protein>
    <submittedName>
        <fullName evidence="2">Endonuclease IV</fullName>
    </submittedName>
</protein>
<keyword evidence="2" id="KW-0540">Nuclease</keyword>
<dbReference type="InterPro" id="IPR013022">
    <property type="entry name" value="Xyl_isomerase-like_TIM-brl"/>
</dbReference>
<keyword evidence="2" id="KW-0378">Hydrolase</keyword>
<accession>A0A2A7AUH9</accession>